<evidence type="ECO:0000259" key="2">
    <source>
        <dbReference type="Pfam" id="PF12850"/>
    </source>
</evidence>
<evidence type="ECO:0000256" key="1">
    <source>
        <dbReference type="ARBA" id="ARBA00008950"/>
    </source>
</evidence>
<evidence type="ECO:0000313" key="4">
    <source>
        <dbReference type="Proteomes" id="UP001526430"/>
    </source>
</evidence>
<dbReference type="Proteomes" id="UP001526430">
    <property type="component" value="Unassembled WGS sequence"/>
</dbReference>
<comment type="caution">
    <text evidence="3">The sequence shown here is derived from an EMBL/GenBank/DDBJ whole genome shotgun (WGS) entry which is preliminary data.</text>
</comment>
<evidence type="ECO:0000313" key="3">
    <source>
        <dbReference type="EMBL" id="MCW8085951.1"/>
    </source>
</evidence>
<dbReference type="Gene3D" id="3.60.21.10">
    <property type="match status" value="1"/>
</dbReference>
<protein>
    <submittedName>
        <fullName evidence="3">Metallophosphatase family protein</fullName>
    </submittedName>
</protein>
<proteinExistence type="inferred from homology"/>
<name>A0ABT3NUX9_9PROT</name>
<dbReference type="InterPro" id="IPR011152">
    <property type="entry name" value="Pesterase_MJ0912"/>
</dbReference>
<gene>
    <name evidence="3" type="ORF">OF850_09960</name>
</gene>
<feature type="domain" description="Calcineurin-like phosphoesterase" evidence="2">
    <location>
        <begin position="1"/>
        <end position="207"/>
    </location>
</feature>
<dbReference type="CDD" id="cd00838">
    <property type="entry name" value="MPP_superfamily"/>
    <property type="match status" value="1"/>
</dbReference>
<dbReference type="PANTHER" id="PTHR42850:SF2">
    <property type="entry name" value="BLL5683 PROTEIN"/>
    <property type="match status" value="1"/>
</dbReference>
<keyword evidence="4" id="KW-1185">Reference proteome</keyword>
<dbReference type="InterPro" id="IPR050126">
    <property type="entry name" value="Ap4A_hydrolase"/>
</dbReference>
<dbReference type="InterPro" id="IPR024654">
    <property type="entry name" value="Calcineurin-like_PHP_lpxH"/>
</dbReference>
<dbReference type="RefSeq" id="WP_301589914.1">
    <property type="nucleotide sequence ID" value="NZ_JAPFQI010000006.1"/>
</dbReference>
<dbReference type="PIRSF" id="PIRSF000883">
    <property type="entry name" value="Pesterase_MJ0912"/>
    <property type="match status" value="1"/>
</dbReference>
<accession>A0ABT3NUX9</accession>
<dbReference type="EMBL" id="JAPFQI010000006">
    <property type="protein sequence ID" value="MCW8085951.1"/>
    <property type="molecule type" value="Genomic_DNA"/>
</dbReference>
<dbReference type="Pfam" id="PF12850">
    <property type="entry name" value="Metallophos_2"/>
    <property type="match status" value="1"/>
</dbReference>
<dbReference type="PANTHER" id="PTHR42850">
    <property type="entry name" value="METALLOPHOSPHOESTERASE"/>
    <property type="match status" value="1"/>
</dbReference>
<reference evidence="3 4" key="1">
    <citation type="submission" date="2022-10" db="EMBL/GenBank/DDBJ databases">
        <title>Roseococcus glaciei nov., sp. nov., isolated from glacier.</title>
        <authorList>
            <person name="Liu Q."/>
            <person name="Xin Y.-H."/>
        </authorList>
    </citation>
    <scope>NUCLEOTIDE SEQUENCE [LARGE SCALE GENOMIC DNA]</scope>
    <source>
        <strain evidence="3 4">MDT2-1-1</strain>
    </source>
</reference>
<dbReference type="SUPFAM" id="SSF56300">
    <property type="entry name" value="Metallo-dependent phosphatases"/>
    <property type="match status" value="1"/>
</dbReference>
<sequence>MKLALFADVHSNLQALEACLEHAATQGAQRLLFLGDLVGYGADPSAVVARVRGLGAPCLQGNHDQAATHGPRGFSPLAAAAMRWTQGALSAEDRAWLDALPLLLEEEDRLFVHADASAPAEWRYVEGPAEAQRSLAATEARLTFCGHTHVPLLCGLLPSGQVAALRPPMSAPVRLEAPGRWLCVMGAVGQPRDGRPAACYGLFDTGTNECTWMRVPYDVAEAASRIRAAGLPEELAARLAVGR</sequence>
<dbReference type="InterPro" id="IPR029052">
    <property type="entry name" value="Metallo-depent_PP-like"/>
</dbReference>
<organism evidence="3 4">
    <name type="scientific">Sabulicella glaciei</name>
    <dbReference type="NCBI Taxonomy" id="2984948"/>
    <lineage>
        <taxon>Bacteria</taxon>
        <taxon>Pseudomonadati</taxon>
        <taxon>Pseudomonadota</taxon>
        <taxon>Alphaproteobacteria</taxon>
        <taxon>Acetobacterales</taxon>
        <taxon>Acetobacteraceae</taxon>
        <taxon>Sabulicella</taxon>
    </lineage>
</organism>
<comment type="similarity">
    <text evidence="1">Belongs to the metallophosphoesterase superfamily. YfcE family.</text>
</comment>